<dbReference type="EMBL" id="JACKSJ010000062">
    <property type="protein sequence ID" value="MCV7169775.1"/>
    <property type="molecule type" value="Genomic_DNA"/>
</dbReference>
<reference evidence="1" key="1">
    <citation type="submission" date="2020-07" db="EMBL/GenBank/DDBJ databases">
        <authorList>
            <person name="Pettersson B.M.F."/>
            <person name="Behra P.R.K."/>
            <person name="Ramesh M."/>
            <person name="Das S."/>
            <person name="Dasgupta S."/>
            <person name="Kirsebom L.A."/>
        </authorList>
    </citation>
    <scope>NUCLEOTIDE SEQUENCE</scope>
    <source>
        <strain evidence="1">DSM 44615</strain>
    </source>
</reference>
<keyword evidence="1" id="KW-0238">DNA-binding</keyword>
<dbReference type="RefSeq" id="WP_264011962.1">
    <property type="nucleotide sequence ID" value="NZ_JACKSJ010000062.1"/>
</dbReference>
<keyword evidence="2" id="KW-1185">Reference proteome</keyword>
<reference evidence="1" key="2">
    <citation type="journal article" date="2022" name="BMC Genomics">
        <title>Comparative genome analysis of mycobacteria focusing on tRNA and non-coding RNA.</title>
        <authorList>
            <person name="Behra P.R.K."/>
            <person name="Pettersson B.M.F."/>
            <person name="Ramesh M."/>
            <person name="Das S."/>
            <person name="Dasgupta S."/>
            <person name="Kirsebom L.A."/>
        </authorList>
    </citation>
    <scope>NUCLEOTIDE SEQUENCE</scope>
    <source>
        <strain evidence="1">DSM 44615</strain>
    </source>
</reference>
<dbReference type="InterPro" id="IPR058532">
    <property type="entry name" value="YjbR/MT2646/Rv2570-like"/>
</dbReference>
<name>A0A9X2YKE2_9MYCO</name>
<dbReference type="Pfam" id="PF04237">
    <property type="entry name" value="YjbR"/>
    <property type="match status" value="1"/>
</dbReference>
<accession>A0A9X2YKE2</accession>
<protein>
    <submittedName>
        <fullName evidence="1">MmcQ/YjbR family DNA-binding protein</fullName>
    </submittedName>
</protein>
<dbReference type="InterPro" id="IPR038056">
    <property type="entry name" value="YjbR-like_sf"/>
</dbReference>
<gene>
    <name evidence="1" type="ORF">H7I41_07550</name>
</gene>
<comment type="caution">
    <text evidence="1">The sequence shown here is derived from an EMBL/GenBank/DDBJ whole genome shotgun (WGS) entry which is preliminary data.</text>
</comment>
<proteinExistence type="predicted"/>
<sequence length="131" mass="14672">MPHPIMFHEGDPGLAEVREIALGYPEAYEKVSHGRPGFFVAKMFAMYGGSTKESGSMETVAHCVMVKVDESDHEALLQDDRFFFPAYMGPSGWLGLDFSRADVDWNEVRELVDASYRLVAGRKQIKLLDGL</sequence>
<organism evidence="1 2">
    <name type="scientific">[Mycobacterium] manitobense</name>
    <dbReference type="NCBI Taxonomy" id="190147"/>
    <lineage>
        <taxon>Bacteria</taxon>
        <taxon>Bacillati</taxon>
        <taxon>Actinomycetota</taxon>
        <taxon>Actinomycetes</taxon>
        <taxon>Mycobacteriales</taxon>
        <taxon>Mycobacteriaceae</taxon>
        <taxon>Mycolicibacterium</taxon>
    </lineage>
</organism>
<dbReference type="GO" id="GO:0003677">
    <property type="term" value="F:DNA binding"/>
    <property type="evidence" value="ECO:0007669"/>
    <property type="project" value="UniProtKB-KW"/>
</dbReference>
<dbReference type="SUPFAM" id="SSF142906">
    <property type="entry name" value="YjbR-like"/>
    <property type="match status" value="1"/>
</dbReference>
<dbReference type="Proteomes" id="UP001140293">
    <property type="component" value="Unassembled WGS sequence"/>
</dbReference>
<evidence type="ECO:0000313" key="2">
    <source>
        <dbReference type="Proteomes" id="UP001140293"/>
    </source>
</evidence>
<dbReference type="AlphaFoldDB" id="A0A9X2YKE2"/>
<dbReference type="Gene3D" id="3.90.1150.30">
    <property type="match status" value="1"/>
</dbReference>
<evidence type="ECO:0000313" key="1">
    <source>
        <dbReference type="EMBL" id="MCV7169775.1"/>
    </source>
</evidence>